<dbReference type="Pfam" id="PF03372">
    <property type="entry name" value="Exo_endo_phos"/>
    <property type="match status" value="1"/>
</dbReference>
<dbReference type="SMR" id="A0A0K3ANE4"/>
<evidence type="ECO:0000256" key="1">
    <source>
        <dbReference type="ARBA" id="ARBA00006335"/>
    </source>
</evidence>
<dbReference type="EMBL" id="LN871598">
    <property type="protein sequence ID" value="CTQ41047.1"/>
    <property type="molecule type" value="Genomic_DNA"/>
</dbReference>
<keyword evidence="3" id="KW-0378">Hydrolase</keyword>
<dbReference type="InterPro" id="IPR038772">
    <property type="entry name" value="Sph/SMPD2-like"/>
</dbReference>
<dbReference type="GO" id="GO:0034480">
    <property type="term" value="F:phosphatidylcholine phospholipase C activity"/>
    <property type="evidence" value="ECO:0007669"/>
    <property type="project" value="UniProtKB-EC"/>
</dbReference>
<dbReference type="InterPro" id="IPR005135">
    <property type="entry name" value="Endo/exonuclease/phosphatase"/>
</dbReference>
<protein>
    <submittedName>
        <fullName evidence="3">Phospholipase C</fullName>
        <ecNumber evidence="3">3.1.4.3</ecNumber>
    </submittedName>
</protein>
<feature type="domain" description="Endonuclease/exonuclease/phosphatase" evidence="2">
    <location>
        <begin position="31"/>
        <end position="359"/>
    </location>
</feature>
<accession>A0A0K3ANE4</accession>
<dbReference type="VEuPathDB" id="PiroplasmaDB:BMR1_03g02240"/>
<sequence>MADNIEYSSLKSSSESLLGSHNNEVTLKIMQYNVQMLKCHMFNVNWWKRGTHVIDHVITLQKELEVDVIVFNEIFFKRFYHDLKASLATYFPYSTPVVSGNLHTNVDMAWKPARGITGRFHFATGGIVIFSKYPIMETYQLIFNYANGIEKFSSKGAVLAKIIKNGQCFNVVGTHFQSGSSEKDHMCRMKQGAELAQWIRSGFVAFNDSSNVSYDMPKGKIVQTDSTSTYAHKMAPIEHMDTTDMYNSNAPSVSIDNISCSSVKARHKVVRIQKLPRGVLSVTDPLIYAGDFNIRFEQDQKWLLALLDADCLNSSLALNTKSHMVPNYDSSSNDYCRFVNNDTDMQYKDTLDYFFLSNDCAGNIKVPQQTITKEFCGDINLTKFILVIPVKHIVVHHPSDHFPIVAVFSSKKY</sequence>
<dbReference type="AlphaFoldDB" id="A0A0K3ANE4"/>
<reference evidence="3 4" key="2">
    <citation type="journal article" date="2013" name="PLoS ONE">
        <title>Whole genome mapping and re-organization of the nuclear and mitochondrial genomes of Babesia microti isolates.</title>
        <authorList>
            <person name="Cornillot E."/>
            <person name="Dassouli A."/>
            <person name="Garg A."/>
            <person name="Pachikara N."/>
            <person name="Randazzo S."/>
            <person name="Depoix D."/>
            <person name="Carcy B."/>
            <person name="Delbecq S."/>
            <person name="Frutos R."/>
            <person name="Silva J.C."/>
            <person name="Sutton R."/>
            <person name="Krause P.J."/>
            <person name="Mamoun C.B."/>
        </authorList>
    </citation>
    <scope>NUCLEOTIDE SEQUENCE [LARGE SCALE GENOMIC DNA]</scope>
    <source>
        <strain evidence="3 4">RI</strain>
    </source>
</reference>
<dbReference type="KEGG" id="bmic:BMR1_03g02240"/>
<name>A0A0K3ANE4_BABMR</name>
<dbReference type="EC" id="3.1.4.3" evidence="3"/>
<dbReference type="InterPro" id="IPR036691">
    <property type="entry name" value="Endo/exonu/phosph_ase_sf"/>
</dbReference>
<dbReference type="RefSeq" id="XP_012649058.1">
    <property type="nucleotide sequence ID" value="XM_012793604.1"/>
</dbReference>
<organism evidence="3 4">
    <name type="scientific">Babesia microti (strain RI)</name>
    <dbReference type="NCBI Taxonomy" id="1133968"/>
    <lineage>
        <taxon>Eukaryota</taxon>
        <taxon>Sar</taxon>
        <taxon>Alveolata</taxon>
        <taxon>Apicomplexa</taxon>
        <taxon>Aconoidasida</taxon>
        <taxon>Piroplasmida</taxon>
        <taxon>Babesiidae</taxon>
        <taxon>Babesia</taxon>
    </lineage>
</organism>
<dbReference type="OrthoDB" id="40902at2759"/>
<dbReference type="PANTHER" id="PTHR16320">
    <property type="entry name" value="SPHINGOMYELINASE FAMILY MEMBER"/>
    <property type="match status" value="1"/>
</dbReference>
<gene>
    <name evidence="3" type="ORF">BMR1_03g02240</name>
</gene>
<dbReference type="Proteomes" id="UP000002899">
    <property type="component" value="Chromosome III"/>
</dbReference>
<reference evidence="3 4" key="3">
    <citation type="journal article" date="2016" name="Sci. Rep.">
        <title>Genome-wide diversity and gene expression profiling of Babesia microti isolates identify polymorphic genes that mediate host-pathogen interactions.</title>
        <authorList>
            <person name="Silva J.C."/>
            <person name="Cornillot E."/>
            <person name="McCracken C."/>
            <person name="Usmani-Brown S."/>
            <person name="Dwivedi A."/>
            <person name="Ifeonu O.O."/>
            <person name="Crabtree J."/>
            <person name="Gotia H.T."/>
            <person name="Virji A.Z."/>
            <person name="Reynes C."/>
            <person name="Colinge J."/>
            <person name="Kumar V."/>
            <person name="Lawres L."/>
            <person name="Pazzi J.E."/>
            <person name="Pablo J.V."/>
            <person name="Hung C."/>
            <person name="Brancato J."/>
            <person name="Kumari P."/>
            <person name="Orvis J."/>
            <person name="Tretina K."/>
            <person name="Chibucos M."/>
            <person name="Ott S."/>
            <person name="Sadzewicz L."/>
            <person name="Sengamalay N."/>
            <person name="Shetty A.C."/>
            <person name="Su Q."/>
            <person name="Tallon L."/>
            <person name="Fraser C.M."/>
            <person name="Frutos R."/>
            <person name="Molina D.M."/>
            <person name="Krause P.J."/>
            <person name="Ben Mamoun C."/>
        </authorList>
    </citation>
    <scope>NUCLEOTIDE SEQUENCE [LARGE SCALE GENOMIC DNA]</scope>
    <source>
        <strain evidence="3 4">RI</strain>
    </source>
</reference>
<dbReference type="OMA" id="YCRYIEN"/>
<dbReference type="PANTHER" id="PTHR16320:SF23">
    <property type="entry name" value="SPHINGOMYELINASE C 1"/>
    <property type="match status" value="1"/>
</dbReference>
<evidence type="ECO:0000313" key="3">
    <source>
        <dbReference type="EMBL" id="CTQ41047.1"/>
    </source>
</evidence>
<keyword evidence="4" id="KW-1185">Reference proteome</keyword>
<evidence type="ECO:0000259" key="2">
    <source>
        <dbReference type="Pfam" id="PF03372"/>
    </source>
</evidence>
<proteinExistence type="inferred from homology"/>
<dbReference type="GeneID" id="24425090"/>
<dbReference type="SUPFAM" id="SSF56219">
    <property type="entry name" value="DNase I-like"/>
    <property type="match status" value="1"/>
</dbReference>
<comment type="similarity">
    <text evidence="1">Belongs to the neutral sphingomyelinase family.</text>
</comment>
<dbReference type="GO" id="GO:0004767">
    <property type="term" value="F:sphingomyelin phosphodiesterase activity"/>
    <property type="evidence" value="ECO:0007669"/>
    <property type="project" value="InterPro"/>
</dbReference>
<dbReference type="Gene3D" id="3.60.10.10">
    <property type="entry name" value="Endonuclease/exonuclease/phosphatase"/>
    <property type="match status" value="1"/>
</dbReference>
<evidence type="ECO:0000313" key="4">
    <source>
        <dbReference type="Proteomes" id="UP000002899"/>
    </source>
</evidence>
<reference evidence="3 4" key="1">
    <citation type="journal article" date="2012" name="Nucleic Acids Res.">
        <title>Sequencing of the smallest Apicomplexan genome from the human pathogen Babesia microti.</title>
        <authorList>
            <person name="Cornillot E."/>
            <person name="Hadj-Kaddour K."/>
            <person name="Dassouli A."/>
            <person name="Noel B."/>
            <person name="Ranwez V."/>
            <person name="Vacherie B."/>
            <person name="Augagneur Y."/>
            <person name="Bres V."/>
            <person name="Duclos A."/>
            <person name="Randazzo S."/>
            <person name="Carcy B."/>
            <person name="Debierre-Grockiego F."/>
            <person name="Delbecq S."/>
            <person name="Moubri-Menage K."/>
            <person name="Shams-Eldin H."/>
            <person name="Usmani-Brown S."/>
            <person name="Bringaud F."/>
            <person name="Wincker P."/>
            <person name="Vivares C.P."/>
            <person name="Schwarz R.T."/>
            <person name="Schetters T.P."/>
            <person name="Krause P.J."/>
            <person name="Gorenflot A."/>
            <person name="Berry V."/>
            <person name="Barbe V."/>
            <person name="Ben Mamoun C."/>
        </authorList>
    </citation>
    <scope>NUCLEOTIDE SEQUENCE [LARGE SCALE GENOMIC DNA]</scope>
    <source>
        <strain evidence="3 4">RI</strain>
    </source>
</reference>